<accession>A0ACD5VC31</accession>
<evidence type="ECO:0000313" key="1">
    <source>
        <dbReference type="EnsemblPlants" id="AVESA.00010b.r2.3AG0412140.1.CDS"/>
    </source>
</evidence>
<sequence length="569" mass="64606">MQVEKTQLKNSKTPRRKMSPIVSRSPIINMIARRKAQSPAGTSKSPNLYARSPNLHARFPNQAGTSKSPNLHDLSPSPTHGSPTNSHDLSHAANNGSKRRPRKLTSIIWKDAEPIYIDGLLMQGRCNYCSTVFLASKVSGTSQLARHLKVCEVKCSMDGVIQKIRTSDEIDPDWKFDQQAARVELVKLIVLHGLPFSFVEYAGFRNFCAALNPWFKSVSTVTVQNDCIEAYHTYRNAYESFFMNCNHRVSLTGDMWTSNQKLGYLCITCHWIGSNWRIRHRIIRFCLVETPHDSWNMFDVVLKCLSDWNIENRIFSFTMDNAEVNIKMMRHLRKNLVDRGFIYYEGKLLHVRCAAHVLNLIVQGGLKAMKSVVDNIRESVKYIRSSQARKEQFAKMYVEFRLKTYFGVDAPKHIKQVSTAMGALFTEYAAELGYDVVLSSQERNKEGDVSPDSVFSDWAEHVKLKKTNSRSELQQYLEEDFHPLTADLDILKWWDVNSARYPTLGRIARDVLAVPASTVASESAFSTCGRVITHHRSSLAPETVEALMCLGDWIKQVSSLEASTSHVVS</sequence>
<protein>
    <submittedName>
        <fullName evidence="1">Uncharacterized protein</fullName>
    </submittedName>
</protein>
<keyword evidence="2" id="KW-1185">Reference proteome</keyword>
<reference evidence="1" key="1">
    <citation type="submission" date="2021-05" db="EMBL/GenBank/DDBJ databases">
        <authorList>
            <person name="Scholz U."/>
            <person name="Mascher M."/>
            <person name="Fiebig A."/>
        </authorList>
    </citation>
    <scope>NUCLEOTIDE SEQUENCE [LARGE SCALE GENOMIC DNA]</scope>
</reference>
<dbReference type="EnsemblPlants" id="AVESA.00010b.r2.3AG0412140.1">
    <property type="protein sequence ID" value="AVESA.00010b.r2.3AG0412140.1.CDS"/>
    <property type="gene ID" value="AVESA.00010b.r2.3AG0412140"/>
</dbReference>
<reference evidence="1" key="2">
    <citation type="submission" date="2025-09" db="UniProtKB">
        <authorList>
            <consortium name="EnsemblPlants"/>
        </authorList>
    </citation>
    <scope>IDENTIFICATION</scope>
</reference>
<evidence type="ECO:0000313" key="2">
    <source>
        <dbReference type="Proteomes" id="UP001732700"/>
    </source>
</evidence>
<proteinExistence type="predicted"/>
<organism evidence="1 2">
    <name type="scientific">Avena sativa</name>
    <name type="common">Oat</name>
    <dbReference type="NCBI Taxonomy" id="4498"/>
    <lineage>
        <taxon>Eukaryota</taxon>
        <taxon>Viridiplantae</taxon>
        <taxon>Streptophyta</taxon>
        <taxon>Embryophyta</taxon>
        <taxon>Tracheophyta</taxon>
        <taxon>Spermatophyta</taxon>
        <taxon>Magnoliopsida</taxon>
        <taxon>Liliopsida</taxon>
        <taxon>Poales</taxon>
        <taxon>Poaceae</taxon>
        <taxon>BOP clade</taxon>
        <taxon>Pooideae</taxon>
        <taxon>Poodae</taxon>
        <taxon>Poeae</taxon>
        <taxon>Poeae Chloroplast Group 1 (Aveneae type)</taxon>
        <taxon>Aveninae</taxon>
        <taxon>Avena</taxon>
    </lineage>
</organism>
<name>A0ACD5VC31_AVESA</name>
<dbReference type="Proteomes" id="UP001732700">
    <property type="component" value="Chromosome 3A"/>
</dbReference>